<dbReference type="GO" id="GO:0016020">
    <property type="term" value="C:membrane"/>
    <property type="evidence" value="ECO:0007669"/>
    <property type="project" value="InterPro"/>
</dbReference>
<dbReference type="GO" id="GO:0005509">
    <property type="term" value="F:calcium ion binding"/>
    <property type="evidence" value="ECO:0007669"/>
    <property type="project" value="InterPro"/>
</dbReference>
<feature type="compositionally biased region" description="Polar residues" evidence="1">
    <location>
        <begin position="54"/>
        <end position="70"/>
    </location>
</feature>
<evidence type="ECO:0000313" key="3">
    <source>
        <dbReference type="EMBL" id="CAF4160975.1"/>
    </source>
</evidence>
<evidence type="ECO:0000313" key="2">
    <source>
        <dbReference type="EMBL" id="CAF1350356.1"/>
    </source>
</evidence>
<dbReference type="Proteomes" id="UP000677228">
    <property type="component" value="Unassembled WGS sequence"/>
</dbReference>
<dbReference type="EMBL" id="CAJOBC010123828">
    <property type="protein sequence ID" value="CAF4586026.1"/>
    <property type="molecule type" value="Genomic_DNA"/>
</dbReference>
<sequence length="70" mass="8224">MATSDTMSHILLFPITIPDENNNLPYFIRNNYQLNVSEATRIGSRFLWPEAQDQDQPPNNIQFTYTNYDK</sequence>
<dbReference type="InterPro" id="IPR015919">
    <property type="entry name" value="Cadherin-like_sf"/>
</dbReference>
<gene>
    <name evidence="2" type="ORF">OVA965_LOCUS30769</name>
    <name evidence="4" type="ORF">SRO942_LOCUS48317</name>
    <name evidence="3" type="ORF">TMI583_LOCUS31578</name>
</gene>
<dbReference type="EMBL" id="CAJOBA010044221">
    <property type="protein sequence ID" value="CAF4160975.1"/>
    <property type="molecule type" value="Genomic_DNA"/>
</dbReference>
<evidence type="ECO:0000313" key="4">
    <source>
        <dbReference type="EMBL" id="CAF4586026.1"/>
    </source>
</evidence>
<evidence type="ECO:0000313" key="5">
    <source>
        <dbReference type="Proteomes" id="UP000682733"/>
    </source>
</evidence>
<dbReference type="OrthoDB" id="6079678at2759"/>
<reference evidence="3" key="1">
    <citation type="submission" date="2021-02" db="EMBL/GenBank/DDBJ databases">
        <authorList>
            <person name="Nowell W R."/>
        </authorList>
    </citation>
    <scope>NUCLEOTIDE SEQUENCE</scope>
</reference>
<evidence type="ECO:0000256" key="1">
    <source>
        <dbReference type="SAM" id="MobiDB-lite"/>
    </source>
</evidence>
<protein>
    <submittedName>
        <fullName evidence="3">Uncharacterized protein</fullName>
    </submittedName>
</protein>
<dbReference type="Gene3D" id="2.60.40.60">
    <property type="entry name" value="Cadherins"/>
    <property type="match status" value="1"/>
</dbReference>
<dbReference type="Proteomes" id="UP000681722">
    <property type="component" value="Unassembled WGS sequence"/>
</dbReference>
<dbReference type="AlphaFoldDB" id="A0A8S2RF77"/>
<dbReference type="SUPFAM" id="SSF49313">
    <property type="entry name" value="Cadherin-like"/>
    <property type="match status" value="1"/>
</dbReference>
<organism evidence="3 5">
    <name type="scientific">Didymodactylos carnosus</name>
    <dbReference type="NCBI Taxonomy" id="1234261"/>
    <lineage>
        <taxon>Eukaryota</taxon>
        <taxon>Metazoa</taxon>
        <taxon>Spiralia</taxon>
        <taxon>Gnathifera</taxon>
        <taxon>Rotifera</taxon>
        <taxon>Eurotatoria</taxon>
        <taxon>Bdelloidea</taxon>
        <taxon>Philodinida</taxon>
        <taxon>Philodinidae</taxon>
        <taxon>Didymodactylos</taxon>
    </lineage>
</organism>
<proteinExistence type="predicted"/>
<feature type="region of interest" description="Disordered" evidence="1">
    <location>
        <begin position="50"/>
        <end position="70"/>
    </location>
</feature>
<accession>A0A8S2RF77</accession>
<name>A0A8S2RF77_9BILA</name>
<dbReference type="EMBL" id="CAJNOK010022582">
    <property type="protein sequence ID" value="CAF1350356.1"/>
    <property type="molecule type" value="Genomic_DNA"/>
</dbReference>
<dbReference type="Proteomes" id="UP000682733">
    <property type="component" value="Unassembled WGS sequence"/>
</dbReference>
<comment type="caution">
    <text evidence="3">The sequence shown here is derived from an EMBL/GenBank/DDBJ whole genome shotgun (WGS) entry which is preliminary data.</text>
</comment>